<keyword evidence="2 8" id="KW-0597">Phosphoprotein</keyword>
<dbReference type="PROSITE" id="PS50110">
    <property type="entry name" value="RESPONSE_REGULATORY"/>
    <property type="match status" value="1"/>
</dbReference>
<keyword evidence="13" id="KW-1185">Reference proteome</keyword>
<dbReference type="GO" id="GO:0032993">
    <property type="term" value="C:protein-DNA complex"/>
    <property type="evidence" value="ECO:0007669"/>
    <property type="project" value="TreeGrafter"/>
</dbReference>
<dbReference type="FunFam" id="1.10.10.10:FF:000005">
    <property type="entry name" value="Two-component system response regulator"/>
    <property type="match status" value="1"/>
</dbReference>
<dbReference type="PANTHER" id="PTHR48111:SF22">
    <property type="entry name" value="REGULATOR OF RPOS"/>
    <property type="match status" value="1"/>
</dbReference>
<dbReference type="SUPFAM" id="SSF52172">
    <property type="entry name" value="CheY-like"/>
    <property type="match status" value="1"/>
</dbReference>
<reference evidence="13" key="1">
    <citation type="submission" date="2016-11" db="EMBL/GenBank/DDBJ databases">
        <authorList>
            <person name="Varghese N."/>
            <person name="Submissions S."/>
        </authorList>
    </citation>
    <scope>NUCLEOTIDE SEQUENCE [LARGE SCALE GENOMIC DNA]</scope>
    <source>
        <strain evidence="13">DSM 10349</strain>
    </source>
</reference>
<dbReference type="SMART" id="SM00448">
    <property type="entry name" value="REC"/>
    <property type="match status" value="1"/>
</dbReference>
<evidence type="ECO:0000256" key="7">
    <source>
        <dbReference type="ARBA" id="ARBA00024867"/>
    </source>
</evidence>
<feature type="domain" description="OmpR/PhoB-type" evidence="11">
    <location>
        <begin position="124"/>
        <end position="221"/>
    </location>
</feature>
<evidence type="ECO:0000256" key="4">
    <source>
        <dbReference type="ARBA" id="ARBA00023015"/>
    </source>
</evidence>
<feature type="DNA-binding region" description="OmpR/PhoB-type" evidence="9">
    <location>
        <begin position="124"/>
        <end position="221"/>
    </location>
</feature>
<dbReference type="RefSeq" id="WP_072910875.1">
    <property type="nucleotide sequence ID" value="NZ_FRAR01000006.1"/>
</dbReference>
<dbReference type="PANTHER" id="PTHR48111">
    <property type="entry name" value="REGULATOR OF RPOS"/>
    <property type="match status" value="1"/>
</dbReference>
<evidence type="ECO:0000259" key="11">
    <source>
        <dbReference type="PROSITE" id="PS51755"/>
    </source>
</evidence>
<evidence type="ECO:0000256" key="2">
    <source>
        <dbReference type="ARBA" id="ARBA00022553"/>
    </source>
</evidence>
<dbReference type="CDD" id="cd17627">
    <property type="entry name" value="REC_OmpR_PrrA-like"/>
    <property type="match status" value="1"/>
</dbReference>
<dbReference type="InterPro" id="IPR011006">
    <property type="entry name" value="CheY-like_superfamily"/>
</dbReference>
<feature type="domain" description="Response regulatory" evidence="10">
    <location>
        <begin position="4"/>
        <end position="117"/>
    </location>
</feature>
<evidence type="ECO:0000256" key="1">
    <source>
        <dbReference type="ARBA" id="ARBA00018672"/>
    </source>
</evidence>
<feature type="modified residue" description="4-aspartylphosphate" evidence="8">
    <location>
        <position position="53"/>
    </location>
</feature>
<dbReference type="Pfam" id="PF00072">
    <property type="entry name" value="Response_reg"/>
    <property type="match status" value="1"/>
</dbReference>
<evidence type="ECO:0000313" key="12">
    <source>
        <dbReference type="EMBL" id="SHK08681.1"/>
    </source>
</evidence>
<dbReference type="Proteomes" id="UP000183997">
    <property type="component" value="Unassembled WGS sequence"/>
</dbReference>
<proteinExistence type="predicted"/>
<accession>A0A1M6PL91</accession>
<evidence type="ECO:0000259" key="10">
    <source>
        <dbReference type="PROSITE" id="PS50110"/>
    </source>
</evidence>
<dbReference type="SMART" id="SM00862">
    <property type="entry name" value="Trans_reg_C"/>
    <property type="match status" value="1"/>
</dbReference>
<dbReference type="Gene3D" id="3.40.50.2300">
    <property type="match status" value="1"/>
</dbReference>
<name>A0A1M6PL91_9FIRM</name>
<dbReference type="CDD" id="cd00383">
    <property type="entry name" value="trans_reg_C"/>
    <property type="match status" value="1"/>
</dbReference>
<dbReference type="OrthoDB" id="9790454at2"/>
<dbReference type="PROSITE" id="PS51755">
    <property type="entry name" value="OMPR_PHOB"/>
    <property type="match status" value="1"/>
</dbReference>
<dbReference type="InterPro" id="IPR039420">
    <property type="entry name" value="WalR-like"/>
</dbReference>
<evidence type="ECO:0000256" key="3">
    <source>
        <dbReference type="ARBA" id="ARBA00023012"/>
    </source>
</evidence>
<dbReference type="InterPro" id="IPR036388">
    <property type="entry name" value="WH-like_DNA-bd_sf"/>
</dbReference>
<organism evidence="12 13">
    <name type="scientific">Desulforamulus aeronauticus DSM 10349</name>
    <dbReference type="NCBI Taxonomy" id="1121421"/>
    <lineage>
        <taxon>Bacteria</taxon>
        <taxon>Bacillati</taxon>
        <taxon>Bacillota</taxon>
        <taxon>Clostridia</taxon>
        <taxon>Eubacteriales</taxon>
        <taxon>Peptococcaceae</taxon>
        <taxon>Desulforamulus</taxon>
    </lineage>
</organism>
<dbReference type="FunFam" id="3.40.50.2300:FF:000001">
    <property type="entry name" value="DNA-binding response regulator PhoB"/>
    <property type="match status" value="1"/>
</dbReference>
<dbReference type="Gene3D" id="6.10.250.690">
    <property type="match status" value="1"/>
</dbReference>
<gene>
    <name evidence="12" type="ORF">SAMN02745123_00649</name>
</gene>
<evidence type="ECO:0000256" key="5">
    <source>
        <dbReference type="ARBA" id="ARBA00023125"/>
    </source>
</evidence>
<keyword evidence="3" id="KW-0902">Two-component regulatory system</keyword>
<dbReference type="STRING" id="1121421.SAMN02745123_00649"/>
<dbReference type="AlphaFoldDB" id="A0A1M6PL91"/>
<dbReference type="GO" id="GO:0000156">
    <property type="term" value="F:phosphorelay response regulator activity"/>
    <property type="evidence" value="ECO:0007669"/>
    <property type="project" value="TreeGrafter"/>
</dbReference>
<sequence length="224" mass="25538">MGARILVIDDDPKITAMLQRTLTYEGYRVEVANDGVTGLALAKNNPPELLILDIMLPGMDGWEICQRFRRENFIPVLILSARDEVESKVKGLKLGADDYLAKPFALEELLARVQALLRRHTVSQRMIQFSDLKIDLDTREVSRAGQRISLTSREYELLTLFMEHPNIVLTKDSILDRVWGWDYTGGSNVVEVYITMLRQKIENHGPRLIQTIRGAGYVLKEQTP</sequence>
<dbReference type="InterPro" id="IPR001867">
    <property type="entry name" value="OmpR/PhoB-type_DNA-bd"/>
</dbReference>
<dbReference type="Gene3D" id="1.10.10.10">
    <property type="entry name" value="Winged helix-like DNA-binding domain superfamily/Winged helix DNA-binding domain"/>
    <property type="match status" value="1"/>
</dbReference>
<dbReference type="InterPro" id="IPR001789">
    <property type="entry name" value="Sig_transdc_resp-reg_receiver"/>
</dbReference>
<comment type="function">
    <text evidence="7">May play the central regulatory role in sporulation. It may be an element of the effector pathway responsible for the activation of sporulation genes in response to nutritional stress. Spo0A may act in concert with spo0H (a sigma factor) to control the expression of some genes that are critical to the sporulation process.</text>
</comment>
<dbReference type="EMBL" id="FRAR01000006">
    <property type="protein sequence ID" value="SHK08681.1"/>
    <property type="molecule type" value="Genomic_DNA"/>
</dbReference>
<dbReference type="GO" id="GO:0005829">
    <property type="term" value="C:cytosol"/>
    <property type="evidence" value="ECO:0007669"/>
    <property type="project" value="TreeGrafter"/>
</dbReference>
<protein>
    <recommendedName>
        <fullName evidence="1">Stage 0 sporulation protein A homolog</fullName>
    </recommendedName>
</protein>
<evidence type="ECO:0000256" key="8">
    <source>
        <dbReference type="PROSITE-ProRule" id="PRU00169"/>
    </source>
</evidence>
<dbReference type="GO" id="GO:0000976">
    <property type="term" value="F:transcription cis-regulatory region binding"/>
    <property type="evidence" value="ECO:0007669"/>
    <property type="project" value="TreeGrafter"/>
</dbReference>
<keyword evidence="6" id="KW-0804">Transcription</keyword>
<evidence type="ECO:0000313" key="13">
    <source>
        <dbReference type="Proteomes" id="UP000183997"/>
    </source>
</evidence>
<keyword evidence="4" id="KW-0805">Transcription regulation</keyword>
<keyword evidence="5 9" id="KW-0238">DNA-binding</keyword>
<dbReference type="GO" id="GO:0006355">
    <property type="term" value="P:regulation of DNA-templated transcription"/>
    <property type="evidence" value="ECO:0007669"/>
    <property type="project" value="InterPro"/>
</dbReference>
<dbReference type="Pfam" id="PF00486">
    <property type="entry name" value="Trans_reg_C"/>
    <property type="match status" value="1"/>
</dbReference>
<evidence type="ECO:0000256" key="6">
    <source>
        <dbReference type="ARBA" id="ARBA00023163"/>
    </source>
</evidence>
<evidence type="ECO:0000256" key="9">
    <source>
        <dbReference type="PROSITE-ProRule" id="PRU01091"/>
    </source>
</evidence>